<dbReference type="GO" id="GO:0008483">
    <property type="term" value="F:transaminase activity"/>
    <property type="evidence" value="ECO:0007669"/>
    <property type="project" value="UniProtKB-KW"/>
</dbReference>
<dbReference type="InterPro" id="IPR049704">
    <property type="entry name" value="Aminotrans_3_PPA_site"/>
</dbReference>
<dbReference type="Gene3D" id="3.90.1150.10">
    <property type="entry name" value="Aspartate Aminotransferase, domain 1"/>
    <property type="match status" value="1"/>
</dbReference>
<protein>
    <submittedName>
        <fullName evidence="5">Aspartate aminotransferase family protein</fullName>
    </submittedName>
</protein>
<dbReference type="GO" id="GO:0030170">
    <property type="term" value="F:pyridoxal phosphate binding"/>
    <property type="evidence" value="ECO:0007669"/>
    <property type="project" value="InterPro"/>
</dbReference>
<dbReference type="InterPro" id="IPR005814">
    <property type="entry name" value="Aminotrans_3"/>
</dbReference>
<dbReference type="Gene3D" id="3.40.640.10">
    <property type="entry name" value="Type I PLP-dependent aspartate aminotransferase-like (Major domain)"/>
    <property type="match status" value="1"/>
</dbReference>
<reference evidence="5 6" key="1">
    <citation type="journal article" date="2008" name="Int. J. Syst. Evol. Microbiol.">
        <title>Tessaracoccus flavescens sp. nov., isolated from marine sediment.</title>
        <authorList>
            <person name="Lee D.W."/>
            <person name="Lee S.D."/>
        </authorList>
    </citation>
    <scope>NUCLEOTIDE SEQUENCE [LARGE SCALE GENOMIC DNA]</scope>
    <source>
        <strain evidence="5 6">SST-39T</strain>
    </source>
</reference>
<keyword evidence="6" id="KW-1185">Reference proteome</keyword>
<accession>A0A1Q2CZ90</accession>
<keyword evidence="5" id="KW-0032">Aminotransferase</keyword>
<dbReference type="SUPFAM" id="SSF53383">
    <property type="entry name" value="PLP-dependent transferases"/>
    <property type="match status" value="1"/>
</dbReference>
<evidence type="ECO:0000256" key="1">
    <source>
        <dbReference type="ARBA" id="ARBA00001933"/>
    </source>
</evidence>
<gene>
    <name evidence="5" type="ORF">BW733_12170</name>
</gene>
<dbReference type="InterPro" id="IPR050103">
    <property type="entry name" value="Class-III_PLP-dep_AT"/>
</dbReference>
<evidence type="ECO:0000256" key="4">
    <source>
        <dbReference type="RuleBase" id="RU003560"/>
    </source>
</evidence>
<dbReference type="InterPro" id="IPR015424">
    <property type="entry name" value="PyrdxlP-dep_Trfase"/>
</dbReference>
<dbReference type="PIRSF" id="PIRSF000521">
    <property type="entry name" value="Transaminase_4ab_Lys_Orn"/>
    <property type="match status" value="1"/>
</dbReference>
<dbReference type="Proteomes" id="UP000188235">
    <property type="component" value="Chromosome"/>
</dbReference>
<keyword evidence="5" id="KW-0808">Transferase</keyword>
<name>A0A1Q2CZ90_9ACTN</name>
<dbReference type="RefSeq" id="WP_077350777.1">
    <property type="nucleotide sequence ID" value="NZ_CP019607.1"/>
</dbReference>
<organism evidence="5 6">
    <name type="scientific">Tessaracoccus flavescens</name>
    <dbReference type="NCBI Taxonomy" id="399497"/>
    <lineage>
        <taxon>Bacteria</taxon>
        <taxon>Bacillati</taxon>
        <taxon>Actinomycetota</taxon>
        <taxon>Actinomycetes</taxon>
        <taxon>Propionibacteriales</taxon>
        <taxon>Propionibacteriaceae</taxon>
        <taxon>Tessaracoccus</taxon>
    </lineage>
</organism>
<comment type="cofactor">
    <cofactor evidence="1">
        <name>pyridoxal 5'-phosphate</name>
        <dbReference type="ChEBI" id="CHEBI:597326"/>
    </cofactor>
</comment>
<keyword evidence="3 4" id="KW-0663">Pyridoxal phosphate</keyword>
<sequence>MTDRTAELIARDAAVIAGVEKLRFFPATMASGKGAELTDLEGKTYADLTSTWTAAGLGYGHPRVAEAVAQAYQAPPSAGLSIMHESAVRLGERLLELVDGEGDRRVYLGLAGSDACDVALRCARAATGKQTIVAFEHSYHGGFGLAQSVSGVLVEGGAAPYPHGIFVPYPNPFRPHAGSIEASVDDSLAQVEAALQGGDVACVAVEPILSDGGFVVPPEGFLSRLAELVQRYDTLLLVDEVKMGLCRPGAFNTYELEGITPDIVCLGKSLGGGLPLSAAIGPAWVFDSPPASALLTMAGNPICAAAGLAVLDELVSGDYASRCAKLGEHFMGRLRGLQNGAGIEGGRSAERIGDVRGHGLCIGLELVRDRDSNQVDSDLTRKLVFRCWQLGVTVFSVGENVLEITPPLVISPEQIDRAVEVIDQAICDVIDGKVSDADVAPCSGW</sequence>
<dbReference type="PANTHER" id="PTHR11986">
    <property type="entry name" value="AMINOTRANSFERASE CLASS III"/>
    <property type="match status" value="1"/>
</dbReference>
<dbReference type="OrthoDB" id="4510254at2"/>
<dbReference type="InterPro" id="IPR015421">
    <property type="entry name" value="PyrdxlP-dep_Trfase_major"/>
</dbReference>
<dbReference type="EMBL" id="CP019607">
    <property type="protein sequence ID" value="AQP51456.1"/>
    <property type="molecule type" value="Genomic_DNA"/>
</dbReference>
<proteinExistence type="inferred from homology"/>
<dbReference type="Pfam" id="PF00202">
    <property type="entry name" value="Aminotran_3"/>
    <property type="match status" value="1"/>
</dbReference>
<evidence type="ECO:0000313" key="6">
    <source>
        <dbReference type="Proteomes" id="UP000188235"/>
    </source>
</evidence>
<dbReference type="AlphaFoldDB" id="A0A1Q2CZ90"/>
<dbReference type="GO" id="GO:0042802">
    <property type="term" value="F:identical protein binding"/>
    <property type="evidence" value="ECO:0007669"/>
    <property type="project" value="TreeGrafter"/>
</dbReference>
<evidence type="ECO:0000256" key="2">
    <source>
        <dbReference type="ARBA" id="ARBA00008954"/>
    </source>
</evidence>
<dbReference type="InterPro" id="IPR015422">
    <property type="entry name" value="PyrdxlP-dep_Trfase_small"/>
</dbReference>
<dbReference type="PROSITE" id="PS00600">
    <property type="entry name" value="AA_TRANSFER_CLASS_3"/>
    <property type="match status" value="1"/>
</dbReference>
<dbReference type="STRING" id="399497.BW733_12170"/>
<evidence type="ECO:0000256" key="3">
    <source>
        <dbReference type="ARBA" id="ARBA00022898"/>
    </source>
</evidence>
<dbReference type="PANTHER" id="PTHR11986:SF58">
    <property type="entry name" value="LEUCINE_METHIONINE RACEMASE"/>
    <property type="match status" value="1"/>
</dbReference>
<dbReference type="KEGG" id="tfa:BW733_12170"/>
<dbReference type="CDD" id="cd00610">
    <property type="entry name" value="OAT_like"/>
    <property type="match status" value="1"/>
</dbReference>
<comment type="similarity">
    <text evidence="2 4">Belongs to the class-III pyridoxal-phosphate-dependent aminotransferase family.</text>
</comment>
<evidence type="ECO:0000313" key="5">
    <source>
        <dbReference type="EMBL" id="AQP51456.1"/>
    </source>
</evidence>